<dbReference type="Proteomes" id="UP001550739">
    <property type="component" value="Unassembled WGS sequence"/>
</dbReference>
<accession>A0ABV2ZRJ4</accession>
<protein>
    <submittedName>
        <fullName evidence="3">Uncharacterized protein</fullName>
    </submittedName>
</protein>
<feature type="chain" id="PRO_5046082744" evidence="2">
    <location>
        <begin position="29"/>
        <end position="168"/>
    </location>
</feature>
<evidence type="ECO:0000313" key="4">
    <source>
        <dbReference type="Proteomes" id="UP001550739"/>
    </source>
</evidence>
<evidence type="ECO:0000256" key="2">
    <source>
        <dbReference type="SAM" id="SignalP"/>
    </source>
</evidence>
<keyword evidence="2" id="KW-0732">Signal</keyword>
<dbReference type="EMBL" id="JBEZVE010000019">
    <property type="protein sequence ID" value="MEU3785174.1"/>
    <property type="molecule type" value="Genomic_DNA"/>
</dbReference>
<evidence type="ECO:0000313" key="3">
    <source>
        <dbReference type="EMBL" id="MEU3785174.1"/>
    </source>
</evidence>
<feature type="region of interest" description="Disordered" evidence="1">
    <location>
        <begin position="26"/>
        <end position="48"/>
    </location>
</feature>
<feature type="signal peptide" evidence="2">
    <location>
        <begin position="1"/>
        <end position="28"/>
    </location>
</feature>
<keyword evidence="4" id="KW-1185">Reference proteome</keyword>
<sequence>MNLSHVSRTAAVLAVAAVTTLTATSASASTPASVSAPAPAPAPAPGRGQAFEAQAQAQAHRSTPYAWATRRGSTIGIYGIDMHGQSFTVGGTVRIALFRDSGPRGIPVWTKDATARRITGRPGGSFNVTTGLLDCTAYGYAKDSTMMVWDTATNTWSNKVRVSTACDQ</sequence>
<feature type="compositionally biased region" description="Low complexity" evidence="1">
    <location>
        <begin position="26"/>
        <end position="37"/>
    </location>
</feature>
<reference evidence="3 4" key="1">
    <citation type="submission" date="2024-06" db="EMBL/GenBank/DDBJ databases">
        <title>The Natural Products Discovery Center: Release of the First 8490 Sequenced Strains for Exploring Actinobacteria Biosynthetic Diversity.</title>
        <authorList>
            <person name="Kalkreuter E."/>
            <person name="Kautsar S.A."/>
            <person name="Yang D."/>
            <person name="Bader C.D."/>
            <person name="Teijaro C.N."/>
            <person name="Fluegel L."/>
            <person name="Davis C.M."/>
            <person name="Simpson J.R."/>
            <person name="Lauterbach L."/>
            <person name="Steele A.D."/>
            <person name="Gui C."/>
            <person name="Meng S."/>
            <person name="Li G."/>
            <person name="Viehrig K."/>
            <person name="Ye F."/>
            <person name="Su P."/>
            <person name="Kiefer A.F."/>
            <person name="Nichols A."/>
            <person name="Cepeda A.J."/>
            <person name="Yan W."/>
            <person name="Fan B."/>
            <person name="Jiang Y."/>
            <person name="Adhikari A."/>
            <person name="Zheng C.-J."/>
            <person name="Schuster L."/>
            <person name="Cowan T.M."/>
            <person name="Smanski M.J."/>
            <person name="Chevrette M.G."/>
            <person name="De Carvalho L.P.S."/>
            <person name="Shen B."/>
        </authorList>
    </citation>
    <scope>NUCLEOTIDE SEQUENCE [LARGE SCALE GENOMIC DNA]</scope>
    <source>
        <strain evidence="3 4">NPDC033843</strain>
    </source>
</reference>
<evidence type="ECO:0000256" key="1">
    <source>
        <dbReference type="SAM" id="MobiDB-lite"/>
    </source>
</evidence>
<gene>
    <name evidence="3" type="ORF">AB0E89_32335</name>
</gene>
<proteinExistence type="predicted"/>
<comment type="caution">
    <text evidence="3">The sequence shown here is derived from an EMBL/GenBank/DDBJ whole genome shotgun (WGS) entry which is preliminary data.</text>
</comment>
<name>A0ABV2ZRJ4_9ACTN</name>
<organism evidence="3 4">
    <name type="scientific">Streptomyces sp. 900129855</name>
    <dbReference type="NCBI Taxonomy" id="3155129"/>
    <lineage>
        <taxon>Bacteria</taxon>
        <taxon>Bacillati</taxon>
        <taxon>Actinomycetota</taxon>
        <taxon>Actinomycetes</taxon>
        <taxon>Kitasatosporales</taxon>
        <taxon>Streptomycetaceae</taxon>
        <taxon>Streptomyces</taxon>
    </lineage>
</organism>
<dbReference type="RefSeq" id="WP_361706713.1">
    <property type="nucleotide sequence ID" value="NZ_JBEZVE010000019.1"/>
</dbReference>